<keyword evidence="3" id="KW-1185">Reference proteome</keyword>
<proteinExistence type="predicted"/>
<feature type="region of interest" description="Disordered" evidence="1">
    <location>
        <begin position="1"/>
        <end position="22"/>
    </location>
</feature>
<organism evidence="2 3">
    <name type="scientific">Rhodomicrobium udaipurense</name>
    <dbReference type="NCBI Taxonomy" id="1202716"/>
    <lineage>
        <taxon>Bacteria</taxon>
        <taxon>Pseudomonadati</taxon>
        <taxon>Pseudomonadota</taxon>
        <taxon>Alphaproteobacteria</taxon>
        <taxon>Hyphomicrobiales</taxon>
        <taxon>Hyphomicrobiaceae</taxon>
        <taxon>Rhodomicrobium</taxon>
    </lineage>
</organism>
<gene>
    <name evidence="2" type="ORF">JDN41_01360</name>
</gene>
<dbReference type="RefSeq" id="WP_013419938.1">
    <property type="nucleotide sequence ID" value="NZ_JAEMUK010000002.1"/>
</dbReference>
<reference evidence="2 3" key="1">
    <citation type="submission" date="2020-12" db="EMBL/GenBank/DDBJ databases">
        <title>Revised draft genomes of Rhodomicrobium vannielii ATCC 17100 and Rhodomicrobium udaipurense JA643.</title>
        <authorList>
            <person name="Conners E.M."/>
            <person name="Davenport E.J."/>
            <person name="Bose A."/>
        </authorList>
    </citation>
    <scope>NUCLEOTIDE SEQUENCE [LARGE SCALE GENOMIC DNA]</scope>
    <source>
        <strain evidence="2 3">JA643</strain>
    </source>
</reference>
<name>A0A8I1KKQ4_9HYPH</name>
<comment type="caution">
    <text evidence="2">The sequence shown here is derived from an EMBL/GenBank/DDBJ whole genome shotgun (WGS) entry which is preliminary data.</text>
</comment>
<evidence type="ECO:0000256" key="1">
    <source>
        <dbReference type="SAM" id="MobiDB-lite"/>
    </source>
</evidence>
<dbReference type="Proteomes" id="UP000623250">
    <property type="component" value="Unassembled WGS sequence"/>
</dbReference>
<protein>
    <submittedName>
        <fullName evidence="2">Uncharacterized protein</fullName>
    </submittedName>
</protein>
<evidence type="ECO:0000313" key="2">
    <source>
        <dbReference type="EMBL" id="MBJ7542203.1"/>
    </source>
</evidence>
<evidence type="ECO:0000313" key="3">
    <source>
        <dbReference type="Proteomes" id="UP000623250"/>
    </source>
</evidence>
<dbReference type="AlphaFoldDB" id="A0A8I1KKQ4"/>
<sequence>MTSVLSPVLSESTPNSQAQSAESADFAFLSQQDSREYLADMLKELSVIAGHAELNRARELIEAALAEIEPSKS</sequence>
<accession>A0A8I1KKQ4</accession>
<dbReference type="EMBL" id="JAEMUK010000002">
    <property type="protein sequence ID" value="MBJ7542203.1"/>
    <property type="molecule type" value="Genomic_DNA"/>
</dbReference>